<gene>
    <name evidence="7" type="ORF">ACFPFW_12105</name>
</gene>
<comment type="subcellular location">
    <subcellularLocation>
        <location evidence="1">Cell inner membrane</location>
    </subcellularLocation>
</comment>
<evidence type="ECO:0000256" key="2">
    <source>
        <dbReference type="ARBA" id="ARBA00022475"/>
    </source>
</evidence>
<evidence type="ECO:0000313" key="7">
    <source>
        <dbReference type="EMBL" id="MFC5068752.1"/>
    </source>
</evidence>
<keyword evidence="4" id="KW-0808">Transferase</keyword>
<dbReference type="EMBL" id="JBHSJF010000006">
    <property type="protein sequence ID" value="MFC5068752.1"/>
    <property type="molecule type" value="Genomic_DNA"/>
</dbReference>
<dbReference type="Proteomes" id="UP001595796">
    <property type="component" value="Unassembled WGS sequence"/>
</dbReference>
<accession>A0ABV9Z2I2</accession>
<evidence type="ECO:0000256" key="6">
    <source>
        <dbReference type="ARBA" id="ARBA00023315"/>
    </source>
</evidence>
<dbReference type="PANTHER" id="PTHR30606:SF9">
    <property type="entry name" value="LIPID A BIOSYNTHESIS LAUROYLTRANSFERASE"/>
    <property type="match status" value="1"/>
</dbReference>
<sequence length="313" mass="34768">MAKPRKQKSARARDLQFAVEYGLLRGLEQFFRLLGPDIGSAVSGKLWRWFAPLNRRHEAALRHLAVAFPDLDETQRLEIAGDVWENLGRTFAEGLMIDRVMSDPCRIEFPTTGLVEELRKSGGRFVVTSLHCANWELAAAAFTRAGFPIGGIYQKVNNPLVDRWVVGVRTPYYPGGLFVKGQAAARRLLAWGKGGNPPGVLADQRIGDGIMVPFFGHPAPSTPLPAFLAMSLDYPLVGARVVRLKGCRFRVEIEPIPVADSGDRAADIAATTATVQATFERWIREYPGQWMWAHRRWTSKGPPADFPPNLLPK</sequence>
<proteinExistence type="predicted"/>
<dbReference type="PANTHER" id="PTHR30606">
    <property type="entry name" value="LIPID A BIOSYNTHESIS LAUROYL ACYLTRANSFERASE"/>
    <property type="match status" value="1"/>
</dbReference>
<evidence type="ECO:0000256" key="1">
    <source>
        <dbReference type="ARBA" id="ARBA00004533"/>
    </source>
</evidence>
<reference evidence="8" key="1">
    <citation type="journal article" date="2019" name="Int. J. Syst. Evol. Microbiol.">
        <title>The Global Catalogue of Microorganisms (GCM) 10K type strain sequencing project: providing services to taxonomists for standard genome sequencing and annotation.</title>
        <authorList>
            <consortium name="The Broad Institute Genomics Platform"/>
            <consortium name="The Broad Institute Genome Sequencing Center for Infectious Disease"/>
            <person name="Wu L."/>
            <person name="Ma J."/>
        </authorList>
    </citation>
    <scope>NUCLEOTIDE SEQUENCE [LARGE SCALE GENOMIC DNA]</scope>
    <source>
        <strain evidence="8">CGMCC 1.16444</strain>
    </source>
</reference>
<dbReference type="InterPro" id="IPR004960">
    <property type="entry name" value="LipA_acyltrans"/>
</dbReference>
<dbReference type="CDD" id="cd07984">
    <property type="entry name" value="LPLAT_LABLAT-like"/>
    <property type="match status" value="1"/>
</dbReference>
<comment type="caution">
    <text evidence="7">The sequence shown here is derived from an EMBL/GenBank/DDBJ whole genome shotgun (WGS) entry which is preliminary data.</text>
</comment>
<name>A0ABV9Z2I2_9HYPH</name>
<dbReference type="Pfam" id="PF03279">
    <property type="entry name" value="Lip_A_acyltrans"/>
    <property type="match status" value="1"/>
</dbReference>
<dbReference type="RefSeq" id="WP_114956058.1">
    <property type="nucleotide sequence ID" value="NZ_JBHSJF010000006.1"/>
</dbReference>
<evidence type="ECO:0000256" key="3">
    <source>
        <dbReference type="ARBA" id="ARBA00022519"/>
    </source>
</evidence>
<evidence type="ECO:0000256" key="5">
    <source>
        <dbReference type="ARBA" id="ARBA00023136"/>
    </source>
</evidence>
<keyword evidence="8" id="KW-1185">Reference proteome</keyword>
<evidence type="ECO:0000256" key="4">
    <source>
        <dbReference type="ARBA" id="ARBA00022679"/>
    </source>
</evidence>
<keyword evidence="2" id="KW-1003">Cell membrane</keyword>
<organism evidence="7 8">
    <name type="scientific">Flaviflagellibacter deserti</name>
    <dbReference type="NCBI Taxonomy" id="2267266"/>
    <lineage>
        <taxon>Bacteria</taxon>
        <taxon>Pseudomonadati</taxon>
        <taxon>Pseudomonadota</taxon>
        <taxon>Alphaproteobacteria</taxon>
        <taxon>Hyphomicrobiales</taxon>
        <taxon>Flaviflagellibacter</taxon>
    </lineage>
</organism>
<protein>
    <submittedName>
        <fullName evidence="7">Lysophospholipid acyltransferase family protein</fullName>
    </submittedName>
</protein>
<dbReference type="GO" id="GO:0016746">
    <property type="term" value="F:acyltransferase activity"/>
    <property type="evidence" value="ECO:0007669"/>
    <property type="project" value="UniProtKB-KW"/>
</dbReference>
<keyword evidence="3" id="KW-0997">Cell inner membrane</keyword>
<keyword evidence="5" id="KW-0472">Membrane</keyword>
<evidence type="ECO:0000313" key="8">
    <source>
        <dbReference type="Proteomes" id="UP001595796"/>
    </source>
</evidence>
<keyword evidence="6 7" id="KW-0012">Acyltransferase</keyword>